<evidence type="ECO:0000313" key="1">
    <source>
        <dbReference type="EMBL" id="AAO05092.1"/>
    </source>
</evidence>
<dbReference type="RefSeq" id="WP_002484393.1">
    <property type="nucleotide sequence ID" value="NC_004461.1"/>
</dbReference>
<gene>
    <name evidence="1" type="ordered locus">SE_1493</name>
</gene>
<name>A0A0H2VJ99_STAES</name>
<dbReference type="EMBL" id="AE015929">
    <property type="protein sequence ID" value="AAO05092.1"/>
    <property type="molecule type" value="Genomic_DNA"/>
</dbReference>
<accession>A0A0H2VJ99</accession>
<dbReference type="HOGENOM" id="CLU_1905470_0_0_9"/>
<reference evidence="1 2" key="1">
    <citation type="journal article" date="2003" name="Mol. Microbiol.">
        <title>Genome-based analysis of virulence genes in a non-biofilm-forming Staphylococcus epidermidis strain (ATCC 12228).</title>
        <authorList>
            <person name="Zhang Y.Q."/>
            <person name="Ren S.X."/>
            <person name="Li H.L."/>
            <person name="Wang Y.X."/>
            <person name="Fu G."/>
            <person name="Yang J."/>
            <person name="Qin Z.Q."/>
            <person name="Miao Y.G."/>
            <person name="Wang W.Y."/>
            <person name="Chen R.S."/>
            <person name="Shen Y."/>
            <person name="Chen Z."/>
            <person name="Yuan Z.H."/>
            <person name="Zhao G.P."/>
            <person name="Qu D."/>
            <person name="Danchin A."/>
            <person name="Wen Y.M."/>
        </authorList>
    </citation>
    <scope>NUCLEOTIDE SEQUENCE [LARGE SCALE GENOMIC DNA]</scope>
    <source>
        <strain evidence="2">ATCC 12228 / FDA PCI 1200</strain>
    </source>
</reference>
<sequence length="133" mass="15758">MLKIKNKLSREKMIHTIIFMLDDGGIRTQDIVNRTGLSSVIHIRKRYSLLLNISYKDITKLYEVAVELVGYKPSKEEMIEEVQNLFKRNMSDYEILQKTGVANVGRFKNNEEERFRYDTLYKLYKFELSLKGL</sequence>
<evidence type="ECO:0000313" key="2">
    <source>
        <dbReference type="Proteomes" id="UP000001411"/>
    </source>
</evidence>
<dbReference type="OrthoDB" id="9866428at2"/>
<dbReference type="Proteomes" id="UP000001411">
    <property type="component" value="Chromosome"/>
</dbReference>
<proteinExistence type="predicted"/>
<dbReference type="AlphaFoldDB" id="A0A0H2VJ99"/>
<organism evidence="1 2">
    <name type="scientific">Staphylococcus epidermidis (strain ATCC 12228 / FDA PCI 1200)</name>
    <dbReference type="NCBI Taxonomy" id="176280"/>
    <lineage>
        <taxon>Bacteria</taxon>
        <taxon>Bacillati</taxon>
        <taxon>Bacillota</taxon>
        <taxon>Bacilli</taxon>
        <taxon>Bacillales</taxon>
        <taxon>Staphylococcaceae</taxon>
        <taxon>Staphylococcus</taxon>
    </lineage>
</organism>
<dbReference type="PATRIC" id="fig|176280.10.peg.1456"/>
<dbReference type="KEGG" id="sep:SE_1493"/>
<protein>
    <submittedName>
        <fullName evidence="1">Uncharacterized protein</fullName>
    </submittedName>
</protein>